<gene>
    <name evidence="3" type="ORF">CWI83_03480</name>
</gene>
<feature type="domain" description="YcgL" evidence="2">
    <location>
        <begin position="1"/>
        <end position="85"/>
    </location>
</feature>
<organism evidence="3 4">
    <name type="scientific">Pseudidiomarina taiwanensis</name>
    <dbReference type="NCBI Taxonomy" id="337250"/>
    <lineage>
        <taxon>Bacteria</taxon>
        <taxon>Pseudomonadati</taxon>
        <taxon>Pseudomonadota</taxon>
        <taxon>Gammaproteobacteria</taxon>
        <taxon>Alteromonadales</taxon>
        <taxon>Idiomarinaceae</taxon>
        <taxon>Pseudidiomarina</taxon>
    </lineage>
</organism>
<dbReference type="AlphaFoldDB" id="A0A432ZNW7"/>
<dbReference type="Gene3D" id="3.10.510.20">
    <property type="entry name" value="YcgL domain"/>
    <property type="match status" value="1"/>
</dbReference>
<dbReference type="PANTHER" id="PTHR38109:SF1">
    <property type="entry name" value="PROTEIN YCGL"/>
    <property type="match status" value="1"/>
</dbReference>
<dbReference type="OrthoDB" id="7062382at2"/>
<comment type="caution">
    <text evidence="3">The sequence shown here is derived from an EMBL/GenBank/DDBJ whole genome shotgun (WGS) entry which is preliminary data.</text>
</comment>
<name>A0A432ZNW7_9GAMM</name>
<dbReference type="Pfam" id="PF05166">
    <property type="entry name" value="YcgL"/>
    <property type="match status" value="1"/>
</dbReference>
<dbReference type="InterPro" id="IPR027354">
    <property type="entry name" value="YcgL_dom"/>
</dbReference>
<evidence type="ECO:0000256" key="1">
    <source>
        <dbReference type="HAMAP-Rule" id="MF_01866"/>
    </source>
</evidence>
<dbReference type="PROSITE" id="PS51648">
    <property type="entry name" value="YCGL"/>
    <property type="match status" value="1"/>
</dbReference>
<dbReference type="HAMAP" id="MF_01866">
    <property type="entry name" value="UPF0745"/>
    <property type="match status" value="1"/>
</dbReference>
<dbReference type="InterPro" id="IPR038068">
    <property type="entry name" value="YcgL-like_sf"/>
</dbReference>
<sequence>MLVAVYRSSRKQDTYLYLPHPADFSVVPEPLRQSFGQPIEVMVIKVTAERKLARLSATELLQHLQQPGFYLQLPPAQESLLKTELKP</sequence>
<evidence type="ECO:0000259" key="2">
    <source>
        <dbReference type="PROSITE" id="PS51648"/>
    </source>
</evidence>
<accession>A0A432ZNW7</accession>
<reference evidence="3 4" key="1">
    <citation type="journal article" date="2011" name="Front. Microbiol.">
        <title>Genomic signatures of strain selection and enhancement in Bacillus atrophaeus var. globigii, a historical biowarfare simulant.</title>
        <authorList>
            <person name="Gibbons H.S."/>
            <person name="Broomall S.M."/>
            <person name="McNew L.A."/>
            <person name="Daligault H."/>
            <person name="Chapman C."/>
            <person name="Bruce D."/>
            <person name="Karavis M."/>
            <person name="Krepps M."/>
            <person name="McGregor P.A."/>
            <person name="Hong C."/>
            <person name="Park K.H."/>
            <person name="Akmal A."/>
            <person name="Feldman A."/>
            <person name="Lin J.S."/>
            <person name="Chang W.E."/>
            <person name="Higgs B.W."/>
            <person name="Demirev P."/>
            <person name="Lindquist J."/>
            <person name="Liem A."/>
            <person name="Fochler E."/>
            <person name="Read T.D."/>
            <person name="Tapia R."/>
            <person name="Johnson S."/>
            <person name="Bishop-Lilly K.A."/>
            <person name="Detter C."/>
            <person name="Han C."/>
            <person name="Sozhamannan S."/>
            <person name="Rosenzweig C.N."/>
            <person name="Skowronski E.W."/>
        </authorList>
    </citation>
    <scope>NUCLEOTIDE SEQUENCE [LARGE SCALE GENOMIC DNA]</scope>
    <source>
        <strain evidence="3 4">PIT1</strain>
    </source>
</reference>
<evidence type="ECO:0000313" key="4">
    <source>
        <dbReference type="Proteomes" id="UP000288279"/>
    </source>
</evidence>
<dbReference type="PANTHER" id="PTHR38109">
    <property type="entry name" value="PROTEIN YCGL"/>
    <property type="match status" value="1"/>
</dbReference>
<proteinExistence type="inferred from homology"/>
<dbReference type="EMBL" id="PIQG01000001">
    <property type="protein sequence ID" value="RUO79573.1"/>
    <property type="molecule type" value="Genomic_DNA"/>
</dbReference>
<keyword evidence="4" id="KW-1185">Reference proteome</keyword>
<dbReference type="RefSeq" id="WP_126825739.1">
    <property type="nucleotide sequence ID" value="NZ_PIQG01000001.1"/>
</dbReference>
<dbReference type="Proteomes" id="UP000288279">
    <property type="component" value="Unassembled WGS sequence"/>
</dbReference>
<protein>
    <recommendedName>
        <fullName evidence="1">YcgL domain-containing protein CWI83_03480</fullName>
    </recommendedName>
</protein>
<evidence type="ECO:0000313" key="3">
    <source>
        <dbReference type="EMBL" id="RUO79573.1"/>
    </source>
</evidence>
<dbReference type="SUPFAM" id="SSF160191">
    <property type="entry name" value="YcgL-like"/>
    <property type="match status" value="1"/>
</dbReference>